<proteinExistence type="predicted"/>
<sequence length="159" mass="18500">METIPAHQIDPRAVSYWRWSGLLNSIVIWMILLVYHRIMPAWNEPGWFFPVLLILTVAWTILNTVFIPQIRWNTWRYDVSEQQIDLYFGVFVKHRTLIPMVRVQHVDTEQGPLLRHFDLSTVTISTAAGKHQIPALTDNVAADLRTRISVLARVVDEDV</sequence>
<feature type="transmembrane region" description="Helical" evidence="1">
    <location>
        <begin position="47"/>
        <end position="67"/>
    </location>
</feature>
<keyword evidence="1" id="KW-0812">Transmembrane</keyword>
<feature type="transmembrane region" description="Helical" evidence="1">
    <location>
        <begin position="16"/>
        <end position="35"/>
    </location>
</feature>
<evidence type="ECO:0000313" key="3">
    <source>
        <dbReference type="EMBL" id="KUG02422.1"/>
    </source>
</evidence>
<evidence type="ECO:0000259" key="2">
    <source>
        <dbReference type="Pfam" id="PF03703"/>
    </source>
</evidence>
<gene>
    <name evidence="3" type="ORF">ASZ90_020244</name>
</gene>
<dbReference type="PANTHER" id="PTHR34473">
    <property type="entry name" value="UPF0699 TRANSMEMBRANE PROTEIN YDBS"/>
    <property type="match status" value="1"/>
</dbReference>
<comment type="caution">
    <text evidence="3">The sequence shown here is derived from an EMBL/GenBank/DDBJ whole genome shotgun (WGS) entry which is preliminary data.</text>
</comment>
<protein>
    <recommendedName>
        <fullName evidence="2">YdbS-like PH domain-containing protein</fullName>
    </recommendedName>
</protein>
<dbReference type="PANTHER" id="PTHR34473:SF2">
    <property type="entry name" value="UPF0699 TRANSMEMBRANE PROTEIN YDBT"/>
    <property type="match status" value="1"/>
</dbReference>
<evidence type="ECO:0000256" key="1">
    <source>
        <dbReference type="SAM" id="Phobius"/>
    </source>
</evidence>
<feature type="domain" description="YdbS-like PH" evidence="2">
    <location>
        <begin position="72"/>
        <end position="148"/>
    </location>
</feature>
<dbReference type="AlphaFoldDB" id="A0A0W8E205"/>
<keyword evidence="1" id="KW-0472">Membrane</keyword>
<dbReference type="Pfam" id="PF03703">
    <property type="entry name" value="bPH_2"/>
    <property type="match status" value="1"/>
</dbReference>
<keyword evidence="1" id="KW-1133">Transmembrane helix</keyword>
<name>A0A0W8E205_9ZZZZ</name>
<organism evidence="3">
    <name type="scientific">hydrocarbon metagenome</name>
    <dbReference type="NCBI Taxonomy" id="938273"/>
    <lineage>
        <taxon>unclassified sequences</taxon>
        <taxon>metagenomes</taxon>
        <taxon>ecological metagenomes</taxon>
    </lineage>
</organism>
<accession>A0A0W8E205</accession>
<reference evidence="3" key="1">
    <citation type="journal article" date="2015" name="Proc. Natl. Acad. Sci. U.S.A.">
        <title>Networks of energetic and metabolic interactions define dynamics in microbial communities.</title>
        <authorList>
            <person name="Embree M."/>
            <person name="Liu J.K."/>
            <person name="Al-Bassam M.M."/>
            <person name="Zengler K."/>
        </authorList>
    </citation>
    <scope>NUCLEOTIDE SEQUENCE</scope>
</reference>
<dbReference type="EMBL" id="LNQE01001920">
    <property type="protein sequence ID" value="KUG02422.1"/>
    <property type="molecule type" value="Genomic_DNA"/>
</dbReference>
<dbReference type="InterPro" id="IPR005182">
    <property type="entry name" value="YdbS-like_PH"/>
</dbReference>